<evidence type="ECO:0000256" key="5">
    <source>
        <dbReference type="PROSITE-ProRule" id="PRU00723"/>
    </source>
</evidence>
<dbReference type="PANTHER" id="PTHR12455:SF0">
    <property type="entry name" value="NUCLEOLAR COMPLEX PROTEIN 4 HOMOLOG"/>
    <property type="match status" value="1"/>
</dbReference>
<comment type="caution">
    <text evidence="8">The sequence shown here is derived from an EMBL/GenBank/DDBJ whole genome shotgun (WGS) entry which is preliminary data.</text>
</comment>
<dbReference type="Gene3D" id="4.10.1000.10">
    <property type="entry name" value="Zinc finger, CCCH-type"/>
    <property type="match status" value="2"/>
</dbReference>
<gene>
    <name evidence="8" type="ORF">PMIN01_05639</name>
</gene>
<evidence type="ECO:0000256" key="6">
    <source>
        <dbReference type="SAM" id="MobiDB-lite"/>
    </source>
</evidence>
<dbReference type="SMART" id="SM00356">
    <property type="entry name" value="ZnF_C3H1"/>
    <property type="match status" value="5"/>
</dbReference>
<dbReference type="Pfam" id="PF03914">
    <property type="entry name" value="CBF"/>
    <property type="match status" value="1"/>
</dbReference>
<dbReference type="OrthoDB" id="10263185at2759"/>
<organism evidence="8 9">
    <name type="scientific">Paraphaeosphaeria minitans</name>
    <dbReference type="NCBI Taxonomy" id="565426"/>
    <lineage>
        <taxon>Eukaryota</taxon>
        <taxon>Fungi</taxon>
        <taxon>Dikarya</taxon>
        <taxon>Ascomycota</taxon>
        <taxon>Pezizomycotina</taxon>
        <taxon>Dothideomycetes</taxon>
        <taxon>Pleosporomycetidae</taxon>
        <taxon>Pleosporales</taxon>
        <taxon>Massarineae</taxon>
        <taxon>Didymosphaeriaceae</taxon>
        <taxon>Paraphaeosphaeria</taxon>
    </lineage>
</organism>
<keyword evidence="2 5" id="KW-0479">Metal-binding</keyword>
<evidence type="ECO:0000313" key="9">
    <source>
        <dbReference type="Proteomes" id="UP000756921"/>
    </source>
</evidence>
<feature type="zinc finger region" description="C3H1-type" evidence="5">
    <location>
        <begin position="802"/>
        <end position="828"/>
    </location>
</feature>
<evidence type="ECO:0000256" key="1">
    <source>
        <dbReference type="ARBA" id="ARBA00007797"/>
    </source>
</evidence>
<dbReference type="GO" id="GO:0008270">
    <property type="term" value="F:zinc ion binding"/>
    <property type="evidence" value="ECO:0007669"/>
    <property type="project" value="UniProtKB-KW"/>
</dbReference>
<evidence type="ECO:0000259" key="7">
    <source>
        <dbReference type="PROSITE" id="PS50103"/>
    </source>
</evidence>
<feature type="compositionally biased region" description="Polar residues" evidence="6">
    <location>
        <begin position="784"/>
        <end position="797"/>
    </location>
</feature>
<accession>A0A9P6GKB6</accession>
<evidence type="ECO:0000313" key="8">
    <source>
        <dbReference type="EMBL" id="KAF9735724.1"/>
    </source>
</evidence>
<feature type="zinc finger region" description="C3H1-type" evidence="5">
    <location>
        <begin position="856"/>
        <end position="882"/>
    </location>
</feature>
<dbReference type="GO" id="GO:0042254">
    <property type="term" value="P:ribosome biogenesis"/>
    <property type="evidence" value="ECO:0007669"/>
    <property type="project" value="InterPro"/>
</dbReference>
<proteinExistence type="inferred from homology"/>
<name>A0A9P6GKB6_9PLEO</name>
<feature type="compositionally biased region" description="Polar residues" evidence="6">
    <location>
        <begin position="971"/>
        <end position="985"/>
    </location>
</feature>
<evidence type="ECO:0000256" key="3">
    <source>
        <dbReference type="ARBA" id="ARBA00022771"/>
    </source>
</evidence>
<feature type="domain" description="C3H1-type" evidence="7">
    <location>
        <begin position="883"/>
        <end position="911"/>
    </location>
</feature>
<feature type="domain" description="C3H1-type" evidence="7">
    <location>
        <begin position="802"/>
        <end position="828"/>
    </location>
</feature>
<feature type="domain" description="C3H1-type" evidence="7">
    <location>
        <begin position="856"/>
        <end position="882"/>
    </location>
</feature>
<sequence>MSGVNAASLAGVKRKRKSGEPERRATKSKPRPKPSSDDEEDSHDEILRLETQIAESRKHYNNIATLLTRAKAPEPDNEASVLAAVALCRVFTRLVTTGDMAKNKRMTEAETMIVKWLKQRYQEYIEVLLSDFLRSEHPPKQSVALTLLLRLVKEESKAHRDFNIKNSPLDRIVEALLLLPEDDGSRDEFADKFFATYDDIRYSTFRSIKSLLQSELDDTEKERVARNSLSLLLRLEAIPSSKDDIQNLYTEVQGKSPVPSLSAYKLQAQEAWLATLRSGITKEQRKSVLGVFSHQIAPWFAQPEMLMDFLTDSYNLGGATSLLALSGLYYLISEKNLDYPSFYQKLYSLLDDGLLHSKHRSRFFRLLDTFMASSHLPATLVASFIKRLTRLALYAPPAGIVVVIPWVYNMFKRHPACTFMMHREIRDPAQKQEVEEEGMDDPFDMEEPDPLLTDAIESSVWELETLQSHYHPNVATLAKIIAEQFTKRSYNLEDFLDHSYSALLDNELNRDLKKDPEVEFEIPKRIITAEEGLNPLGNLLTLCPLISCTILMWCFVIGKSNIGDGVSKRLQAGHGLAQKVSLRRRCAADHVTARAGTSQLPTCGPRADSSLPASTSSRKPLPNSFLRTQNFAIRPRFPSFCAVINVSYTDSGSNHRTMSRPPGPPPYTAEEIALLSTPEAKFKAQAELRSYIMGHKLADLREQGLLSSPNYNLTNTNNGATVGFRRDSIPYLSDTPNADSSEDHQSPPSGNVIGPQRVRSRNGARRHTGYEPYSTSHRARSNRGNRSVARNDTSTRNNRLVSSDELCPNFTATGKCARLRCPDVHDIRKLALCKRFLYKHICTKDTLCSLSHDASPSNTPHCLYQLEGRCTKSPCMFVHAKFEPNAPICGSFGRLGYCEAGEACSYLHAYECPDFANNGSCDAGTSCPLRHVHNASRMKAAGLGSSGVASPESLVDDEGDEYIGNRGGGVSSSDDAQNHAITQQHDYVAFESQD</sequence>
<dbReference type="InterPro" id="IPR005612">
    <property type="entry name" value="CCAAT-binding_factor"/>
</dbReference>
<dbReference type="EMBL" id="WJXW01000005">
    <property type="protein sequence ID" value="KAF9735724.1"/>
    <property type="molecule type" value="Genomic_DNA"/>
</dbReference>
<dbReference type="GO" id="GO:0032040">
    <property type="term" value="C:small-subunit processome"/>
    <property type="evidence" value="ECO:0007669"/>
    <property type="project" value="TreeGrafter"/>
</dbReference>
<feature type="region of interest" description="Disordered" evidence="6">
    <location>
        <begin position="1"/>
        <end position="44"/>
    </location>
</feature>
<dbReference type="AlphaFoldDB" id="A0A9P6GKB6"/>
<keyword evidence="9" id="KW-1185">Reference proteome</keyword>
<evidence type="ECO:0000256" key="4">
    <source>
        <dbReference type="ARBA" id="ARBA00022833"/>
    </source>
</evidence>
<dbReference type="InterPro" id="IPR027193">
    <property type="entry name" value="Noc4"/>
</dbReference>
<dbReference type="PANTHER" id="PTHR12455">
    <property type="entry name" value="NUCLEOLAR COMPLEX PROTEIN 4"/>
    <property type="match status" value="1"/>
</dbReference>
<feature type="region of interest" description="Disordered" evidence="6">
    <location>
        <begin position="715"/>
        <end position="797"/>
    </location>
</feature>
<dbReference type="Proteomes" id="UP000756921">
    <property type="component" value="Unassembled WGS sequence"/>
</dbReference>
<dbReference type="SUPFAM" id="SSF90229">
    <property type="entry name" value="CCCH zinc finger"/>
    <property type="match status" value="1"/>
</dbReference>
<keyword evidence="3 5" id="KW-0863">Zinc-finger</keyword>
<feature type="region of interest" description="Disordered" evidence="6">
    <location>
        <begin position="942"/>
        <end position="994"/>
    </location>
</feature>
<feature type="compositionally biased region" description="Basic residues" evidence="6">
    <location>
        <begin position="758"/>
        <end position="767"/>
    </location>
</feature>
<evidence type="ECO:0000256" key="2">
    <source>
        <dbReference type="ARBA" id="ARBA00022723"/>
    </source>
</evidence>
<feature type="zinc finger region" description="C3H1-type" evidence="5">
    <location>
        <begin position="883"/>
        <end position="911"/>
    </location>
</feature>
<feature type="region of interest" description="Disordered" evidence="6">
    <location>
        <begin position="597"/>
        <end position="621"/>
    </location>
</feature>
<dbReference type="GO" id="GO:0030692">
    <property type="term" value="C:Noc4p-Nop14p complex"/>
    <property type="evidence" value="ECO:0007669"/>
    <property type="project" value="TreeGrafter"/>
</dbReference>
<dbReference type="InterPro" id="IPR000571">
    <property type="entry name" value="Znf_CCCH"/>
</dbReference>
<keyword evidence="4 5" id="KW-0862">Zinc</keyword>
<protein>
    <submittedName>
        <fullName evidence="8">Cbf mak21 family protein</fullName>
    </submittedName>
</protein>
<dbReference type="PROSITE" id="PS50103">
    <property type="entry name" value="ZF_C3H1"/>
    <property type="match status" value="3"/>
</dbReference>
<dbReference type="InterPro" id="IPR036855">
    <property type="entry name" value="Znf_CCCH_sf"/>
</dbReference>
<comment type="similarity">
    <text evidence="1">Belongs to the CBF/MAK21 family.</text>
</comment>
<reference evidence="8" key="1">
    <citation type="journal article" date="2020" name="Mol. Plant Microbe Interact.">
        <title>Genome Sequence of the Biocontrol Agent Coniothyrium minitans strain Conio (IMI 134523).</title>
        <authorList>
            <person name="Patel D."/>
            <person name="Shittu T.A."/>
            <person name="Baroncelli R."/>
            <person name="Muthumeenakshi S."/>
            <person name="Osborne T.H."/>
            <person name="Janganan T.K."/>
            <person name="Sreenivasaprasad S."/>
        </authorList>
    </citation>
    <scope>NUCLEOTIDE SEQUENCE</scope>
    <source>
        <strain evidence="8">Conio</strain>
    </source>
</reference>